<proteinExistence type="predicted"/>
<protein>
    <submittedName>
        <fullName evidence="1">Uncharacterized protein</fullName>
    </submittedName>
</protein>
<comment type="caution">
    <text evidence="1">The sequence shown here is derived from an EMBL/GenBank/DDBJ whole genome shotgun (WGS) entry which is preliminary data.</text>
</comment>
<dbReference type="Proteomes" id="UP000664109">
    <property type="component" value="Unassembled WGS sequence"/>
</dbReference>
<keyword evidence="2" id="KW-1185">Reference proteome</keyword>
<name>A0ABS2UVD0_9ACTN</name>
<organism evidence="1 2">
    <name type="scientific">Streptomyces zhihengii</name>
    <dbReference type="NCBI Taxonomy" id="1818004"/>
    <lineage>
        <taxon>Bacteria</taxon>
        <taxon>Bacillati</taxon>
        <taxon>Actinomycetota</taxon>
        <taxon>Actinomycetes</taxon>
        <taxon>Kitasatosporales</taxon>
        <taxon>Streptomycetaceae</taxon>
        <taxon>Streptomyces</taxon>
    </lineage>
</organism>
<evidence type="ECO:0000313" key="1">
    <source>
        <dbReference type="EMBL" id="MBM9621467.1"/>
    </source>
</evidence>
<evidence type="ECO:0000313" key="2">
    <source>
        <dbReference type="Proteomes" id="UP000664109"/>
    </source>
</evidence>
<sequence length="172" mass="17425">MSARAGAALEVITGAALFAASGEKATVQAAARELVRMGASTAIGNGDICRIHPPAGSSVEEVRVTWEMSADEPQGAGAPRFTPLPMGERAGAATDGAYVAFACTGGDLPGDSTRHLRVVVQKGGMPVVPDGDERGLREAYATVAHSFARALAGEIGCRGAELPAEPSLAPGR</sequence>
<accession>A0ABS2UVD0</accession>
<reference evidence="1 2" key="1">
    <citation type="journal article" date="2016" name="Arch. Microbiol.">
        <title>Streptomyces zhihengii sp. nov., isolated from rhizospheric soil of Psammosilene tunicoides.</title>
        <authorList>
            <person name="Huang M.J."/>
            <person name="Fei J.J."/>
            <person name="Salam N."/>
            <person name="Kim C.J."/>
            <person name="Hozzein W.N."/>
            <person name="Xiao M."/>
            <person name="Huang H.Q."/>
            <person name="Li W.J."/>
        </authorList>
    </citation>
    <scope>NUCLEOTIDE SEQUENCE [LARGE SCALE GENOMIC DNA]</scope>
    <source>
        <strain evidence="1 2">YIM T102</strain>
    </source>
</reference>
<dbReference type="EMBL" id="JAFEJA010000001">
    <property type="protein sequence ID" value="MBM9621467.1"/>
    <property type="molecule type" value="Genomic_DNA"/>
</dbReference>
<gene>
    <name evidence="1" type="ORF">JE024_22545</name>
</gene>